<dbReference type="Gene3D" id="3.40.47.10">
    <property type="match status" value="1"/>
</dbReference>
<name>A0A919PE12_9ACTN</name>
<reference evidence="1" key="1">
    <citation type="submission" date="2021-01" db="EMBL/GenBank/DDBJ databases">
        <title>Whole genome shotgun sequence of Dactylosporangium siamense NBRC 106093.</title>
        <authorList>
            <person name="Komaki H."/>
            <person name="Tamura T."/>
        </authorList>
    </citation>
    <scope>NUCLEOTIDE SEQUENCE</scope>
    <source>
        <strain evidence="1">NBRC 106093</strain>
    </source>
</reference>
<keyword evidence="2" id="KW-1185">Reference proteome</keyword>
<sequence>MSGLLVGPEEQEQGLGTAELFVEDIPPLTALAARAGLEVLAAADWPEPGDEELPKLAGFVHSTFNPLVAAAAGRCLQRRPESAPPAVTAIVLVTSLGDVASAAHVAEAVDTGGRVGPLFFFQSVPNAVAGHVASRWRLTGPVVCVDSTDAGLTVARLLLADGDAGEVLVVLLEQAAAPEAITGTSHDTAAVVLLAERTVERGAS</sequence>
<dbReference type="SUPFAM" id="SSF53901">
    <property type="entry name" value="Thiolase-like"/>
    <property type="match status" value="1"/>
</dbReference>
<evidence type="ECO:0000313" key="2">
    <source>
        <dbReference type="Proteomes" id="UP000660611"/>
    </source>
</evidence>
<dbReference type="Proteomes" id="UP000660611">
    <property type="component" value="Unassembled WGS sequence"/>
</dbReference>
<evidence type="ECO:0000313" key="1">
    <source>
        <dbReference type="EMBL" id="GIG42472.1"/>
    </source>
</evidence>
<organism evidence="1 2">
    <name type="scientific">Dactylosporangium siamense</name>
    <dbReference type="NCBI Taxonomy" id="685454"/>
    <lineage>
        <taxon>Bacteria</taxon>
        <taxon>Bacillati</taxon>
        <taxon>Actinomycetota</taxon>
        <taxon>Actinomycetes</taxon>
        <taxon>Micromonosporales</taxon>
        <taxon>Micromonosporaceae</taxon>
        <taxon>Dactylosporangium</taxon>
    </lineage>
</organism>
<dbReference type="InterPro" id="IPR016039">
    <property type="entry name" value="Thiolase-like"/>
</dbReference>
<evidence type="ECO:0008006" key="3">
    <source>
        <dbReference type="Google" id="ProtNLM"/>
    </source>
</evidence>
<dbReference type="AlphaFoldDB" id="A0A919PE12"/>
<dbReference type="GO" id="GO:0016746">
    <property type="term" value="F:acyltransferase activity"/>
    <property type="evidence" value="ECO:0007669"/>
    <property type="project" value="InterPro"/>
</dbReference>
<comment type="caution">
    <text evidence="1">The sequence shown here is derived from an EMBL/GenBank/DDBJ whole genome shotgun (WGS) entry which is preliminary data.</text>
</comment>
<accession>A0A919PE12</accession>
<dbReference type="RefSeq" id="WP_239135632.1">
    <property type="nucleotide sequence ID" value="NZ_BAAAVW010000005.1"/>
</dbReference>
<protein>
    <recommendedName>
        <fullName evidence="3">Beta-ketoacyl synthase N-terminal domain-containing protein</fullName>
    </recommendedName>
</protein>
<proteinExistence type="predicted"/>
<dbReference type="EMBL" id="BONQ01000014">
    <property type="protein sequence ID" value="GIG42472.1"/>
    <property type="molecule type" value="Genomic_DNA"/>
</dbReference>
<gene>
    <name evidence="1" type="ORF">Dsi01nite_005130</name>
</gene>